<sequence>MEIINSFPEIEANNVK</sequence>
<proteinExistence type="predicted"/>
<protein>
    <submittedName>
        <fullName evidence="1">Uncharacterized protein</fullName>
    </submittedName>
</protein>
<evidence type="ECO:0000313" key="1">
    <source>
        <dbReference type="EMBL" id="MBX66501.1"/>
    </source>
</evidence>
<dbReference type="AlphaFoldDB" id="A0A2P2QHM4"/>
<name>A0A2P2QHM4_RHIMU</name>
<reference evidence="1" key="1">
    <citation type="submission" date="2018-02" db="EMBL/GenBank/DDBJ databases">
        <title>Rhizophora mucronata_Transcriptome.</title>
        <authorList>
            <person name="Meera S.P."/>
            <person name="Sreeshan A."/>
            <person name="Augustine A."/>
        </authorList>
    </citation>
    <scope>NUCLEOTIDE SEQUENCE</scope>
    <source>
        <tissue evidence="1">Leaf</tissue>
    </source>
</reference>
<organism evidence="1">
    <name type="scientific">Rhizophora mucronata</name>
    <name type="common">Asiatic mangrove</name>
    <dbReference type="NCBI Taxonomy" id="61149"/>
    <lineage>
        <taxon>Eukaryota</taxon>
        <taxon>Viridiplantae</taxon>
        <taxon>Streptophyta</taxon>
        <taxon>Embryophyta</taxon>
        <taxon>Tracheophyta</taxon>
        <taxon>Spermatophyta</taxon>
        <taxon>Magnoliopsida</taxon>
        <taxon>eudicotyledons</taxon>
        <taxon>Gunneridae</taxon>
        <taxon>Pentapetalae</taxon>
        <taxon>rosids</taxon>
        <taxon>fabids</taxon>
        <taxon>Malpighiales</taxon>
        <taxon>Rhizophoraceae</taxon>
        <taxon>Rhizophora</taxon>
    </lineage>
</organism>
<accession>A0A2P2QHM4</accession>
<dbReference type="EMBL" id="GGEC01086017">
    <property type="protein sequence ID" value="MBX66501.1"/>
    <property type="molecule type" value="Transcribed_RNA"/>
</dbReference>